<gene>
    <name evidence="1" type="ORF">C494_06675</name>
</gene>
<protein>
    <submittedName>
        <fullName evidence="1">Uncharacterized protein</fullName>
    </submittedName>
</protein>
<organism evidence="1 2">
    <name type="scientific">Natronorubrum bangense JCM 10635</name>
    <dbReference type="NCBI Taxonomy" id="1227500"/>
    <lineage>
        <taxon>Archaea</taxon>
        <taxon>Methanobacteriati</taxon>
        <taxon>Methanobacteriota</taxon>
        <taxon>Stenosarchaea group</taxon>
        <taxon>Halobacteria</taxon>
        <taxon>Halobacteriales</taxon>
        <taxon>Natrialbaceae</taxon>
        <taxon>Natronorubrum</taxon>
    </lineage>
</organism>
<dbReference type="EMBL" id="AOHY01000016">
    <property type="protein sequence ID" value="ELY49678.1"/>
    <property type="molecule type" value="Genomic_DNA"/>
</dbReference>
<evidence type="ECO:0000313" key="1">
    <source>
        <dbReference type="EMBL" id="ELY49678.1"/>
    </source>
</evidence>
<accession>L9WMW1</accession>
<reference evidence="1 2" key="1">
    <citation type="journal article" date="2014" name="PLoS Genet.">
        <title>Phylogenetically driven sequencing of extremely halophilic archaea reveals strategies for static and dynamic osmo-response.</title>
        <authorList>
            <person name="Becker E.A."/>
            <person name="Seitzer P.M."/>
            <person name="Tritt A."/>
            <person name="Larsen D."/>
            <person name="Krusor M."/>
            <person name="Yao A.I."/>
            <person name="Wu D."/>
            <person name="Madern D."/>
            <person name="Eisen J.A."/>
            <person name="Darling A.E."/>
            <person name="Facciotti M.T."/>
        </authorList>
    </citation>
    <scope>NUCLEOTIDE SEQUENCE [LARGE SCALE GENOMIC DNA]</scope>
    <source>
        <strain evidence="1 2">JCM 10635</strain>
    </source>
</reference>
<comment type="caution">
    <text evidence="1">The sequence shown here is derived from an EMBL/GenBank/DDBJ whole genome shotgun (WGS) entry which is preliminary data.</text>
</comment>
<name>L9WMW1_9EURY</name>
<keyword evidence="2" id="KW-1185">Reference proteome</keyword>
<dbReference type="Proteomes" id="UP000011690">
    <property type="component" value="Unassembled WGS sequence"/>
</dbReference>
<sequence>MGREAGVPTTHRWGDKHHREGLADIGLKGSELAPEAMMRSAECNEIFECVCCLGVISTVRIDEFSPRPDVVNMKLGSTVSVVLGLIDITTRRLTAVVVTLKHSVELSSPARISALLSLPLNSLSL</sequence>
<evidence type="ECO:0000313" key="2">
    <source>
        <dbReference type="Proteomes" id="UP000011690"/>
    </source>
</evidence>
<dbReference type="AlphaFoldDB" id="L9WMW1"/>
<proteinExistence type="predicted"/>